<dbReference type="SUPFAM" id="SSF56112">
    <property type="entry name" value="Protein kinase-like (PK-like)"/>
    <property type="match status" value="1"/>
</dbReference>
<dbReference type="InterPro" id="IPR011009">
    <property type="entry name" value="Kinase-like_dom_sf"/>
</dbReference>
<evidence type="ECO:0000313" key="3">
    <source>
        <dbReference type="Proteomes" id="UP001470230"/>
    </source>
</evidence>
<evidence type="ECO:0000256" key="1">
    <source>
        <dbReference type="SAM" id="MobiDB-lite"/>
    </source>
</evidence>
<feature type="compositionally biased region" description="Polar residues" evidence="1">
    <location>
        <begin position="609"/>
        <end position="627"/>
    </location>
</feature>
<dbReference type="InterPro" id="IPR011989">
    <property type="entry name" value="ARM-like"/>
</dbReference>
<dbReference type="Gene3D" id="1.25.10.10">
    <property type="entry name" value="Leucine-rich Repeat Variant"/>
    <property type="match status" value="1"/>
</dbReference>
<sequence>MWFFSSKKTVQYKLQDLIFQSKSVIQYSLYDGVRISDQKQFSIFEIKVDPTSPLQQSLSKNALKIWKTFRHPAIPVFHESYESDGNIYVVTDKLLPFNFNESSFNSSNSENSNCNSESQEKILTDNEILWALHILTDFVCFLGDKANAIHGNIQGDSLFITYGHELKIAGLHWMTVNGNGPINEYYNDYENLVLDVNHYQESKLNEIYIDPKATLEEISITKNRDKTMNFYSTIDTKFIGAFISKYRSQLPERILNYGDFWSSSYFLSFSSYYATSGNVPPTPKMLLDDDFCWNQFSQSNQNETNNGNNEFIHTLLFLRDLPLKEAEDRENFFQNLNRTIKIFSIQTQEYTILPILISSLSYTKSPEETPLILEVIFFIGSNPSISEKSFENFIVPSMIPLFESKDRNIRIHLLKNIDSLIKHFSSKLINEKIFPNVILGLNDTVTAMKSATIVSMVSIATKLNKDNRKTLIRELKRLQANDQDASIRCNSVICIAKIADTIDDEIRLQTLLSTFSAASKDSFAQTRRAAISGFKLCKKFFISSTEIISNSILTTLSPLCNDASIENRILAINTMKDYLDYLLIENNSIEKDQISSSNSQINDDSQQNAIHDNSDQNQILSSSPSSQKFAFPPPPMISTMVFDNPANERNDSYSNQNIQYQSNETNSSSFSVIAHYPSEEQNYYQSYASNMNNNEETAKKTKLSKTPLDYDEDEYWRIIKAQPPKPAKSEEVRDAMMLFSNPPTNTK</sequence>
<feature type="region of interest" description="Disordered" evidence="1">
    <location>
        <begin position="594"/>
        <end position="627"/>
    </location>
</feature>
<protein>
    <recommendedName>
        <fullName evidence="4">Protein kinase domain-containing protein</fullName>
    </recommendedName>
</protein>
<dbReference type="Proteomes" id="UP001470230">
    <property type="component" value="Unassembled WGS sequence"/>
</dbReference>
<keyword evidence="3" id="KW-1185">Reference proteome</keyword>
<comment type="caution">
    <text evidence="2">The sequence shown here is derived from an EMBL/GenBank/DDBJ whole genome shotgun (WGS) entry which is preliminary data.</text>
</comment>
<name>A0ABR2HD79_9EUKA</name>
<dbReference type="InterPro" id="IPR051177">
    <property type="entry name" value="CIK-Related_Protein"/>
</dbReference>
<organism evidence="2 3">
    <name type="scientific">Tritrichomonas musculus</name>
    <dbReference type="NCBI Taxonomy" id="1915356"/>
    <lineage>
        <taxon>Eukaryota</taxon>
        <taxon>Metamonada</taxon>
        <taxon>Parabasalia</taxon>
        <taxon>Tritrichomonadida</taxon>
        <taxon>Tritrichomonadidae</taxon>
        <taxon>Tritrichomonas</taxon>
    </lineage>
</organism>
<evidence type="ECO:0000313" key="2">
    <source>
        <dbReference type="EMBL" id="KAK8844995.1"/>
    </source>
</evidence>
<dbReference type="PANTHER" id="PTHR12984">
    <property type="entry name" value="SCY1-RELATED S/T PROTEIN KINASE-LIKE"/>
    <property type="match status" value="1"/>
</dbReference>
<proteinExistence type="predicted"/>
<reference evidence="2 3" key="1">
    <citation type="submission" date="2024-04" db="EMBL/GenBank/DDBJ databases">
        <title>Tritrichomonas musculus Genome.</title>
        <authorList>
            <person name="Alves-Ferreira E."/>
            <person name="Grigg M."/>
            <person name="Lorenzi H."/>
            <person name="Galac M."/>
        </authorList>
    </citation>
    <scope>NUCLEOTIDE SEQUENCE [LARGE SCALE GENOMIC DNA]</scope>
    <source>
        <strain evidence="2 3">EAF2021</strain>
    </source>
</reference>
<dbReference type="EMBL" id="JAPFFF010000031">
    <property type="protein sequence ID" value="KAK8844995.1"/>
    <property type="molecule type" value="Genomic_DNA"/>
</dbReference>
<feature type="compositionally biased region" description="Low complexity" evidence="1">
    <location>
        <begin position="594"/>
        <end position="608"/>
    </location>
</feature>
<dbReference type="PANTHER" id="PTHR12984:SF3">
    <property type="entry name" value="N-TERMINAL KINASE-LIKE PROTEIN"/>
    <property type="match status" value="1"/>
</dbReference>
<dbReference type="SUPFAM" id="SSF48371">
    <property type="entry name" value="ARM repeat"/>
    <property type="match status" value="1"/>
</dbReference>
<gene>
    <name evidence="2" type="ORF">M9Y10_021168</name>
</gene>
<dbReference type="Gene3D" id="1.10.510.10">
    <property type="entry name" value="Transferase(Phosphotransferase) domain 1"/>
    <property type="match status" value="1"/>
</dbReference>
<dbReference type="InterPro" id="IPR016024">
    <property type="entry name" value="ARM-type_fold"/>
</dbReference>
<dbReference type="Gene3D" id="3.30.200.20">
    <property type="entry name" value="Phosphorylase Kinase, domain 1"/>
    <property type="match status" value="1"/>
</dbReference>
<accession>A0ABR2HD79</accession>
<evidence type="ECO:0008006" key="4">
    <source>
        <dbReference type="Google" id="ProtNLM"/>
    </source>
</evidence>